<evidence type="ECO:0000313" key="2">
    <source>
        <dbReference type="Proteomes" id="UP001605036"/>
    </source>
</evidence>
<proteinExistence type="predicted"/>
<name>A0ABD1Y451_9MARC</name>
<keyword evidence="2" id="KW-1185">Reference proteome</keyword>
<dbReference type="EMBL" id="JBHFFA010000006">
    <property type="protein sequence ID" value="KAL2621421.1"/>
    <property type="molecule type" value="Genomic_DNA"/>
</dbReference>
<dbReference type="Proteomes" id="UP001605036">
    <property type="component" value="Unassembled WGS sequence"/>
</dbReference>
<sequence>MGYEAAKFIVSSAKISKDFVSVWKLTKMYRDKAAAANAAKNSLGGKTIRERFAKGLKASDGALTLVKLTREFSGGVSTSFPSGLSNWDLITKGYEVSSGVLKVSEVALGWKGGMVSLLGKGFISVKGAVSGIGVVVKTVVLTKEISVVILKAIGLWKGGKQAFKVIQEKRRTGDFFFFKTKTKDSDDEMRFSTATTAVPRAPAGAEALSFLIRYHRPRSSFSEKNPSALSLIVSLASLLYADRELSEVGASEDNIDKRGLKASETYAVLYLALPSVYSG</sequence>
<protein>
    <submittedName>
        <fullName evidence="1">Uncharacterized protein</fullName>
    </submittedName>
</protein>
<dbReference type="AlphaFoldDB" id="A0ABD1Y451"/>
<gene>
    <name evidence="1" type="ORF">R1flu_001626</name>
</gene>
<comment type="caution">
    <text evidence="1">The sequence shown here is derived from an EMBL/GenBank/DDBJ whole genome shotgun (WGS) entry which is preliminary data.</text>
</comment>
<evidence type="ECO:0000313" key="1">
    <source>
        <dbReference type="EMBL" id="KAL2621421.1"/>
    </source>
</evidence>
<organism evidence="1 2">
    <name type="scientific">Riccia fluitans</name>
    <dbReference type="NCBI Taxonomy" id="41844"/>
    <lineage>
        <taxon>Eukaryota</taxon>
        <taxon>Viridiplantae</taxon>
        <taxon>Streptophyta</taxon>
        <taxon>Embryophyta</taxon>
        <taxon>Marchantiophyta</taxon>
        <taxon>Marchantiopsida</taxon>
        <taxon>Marchantiidae</taxon>
        <taxon>Marchantiales</taxon>
        <taxon>Ricciaceae</taxon>
        <taxon>Riccia</taxon>
    </lineage>
</organism>
<reference evidence="1 2" key="1">
    <citation type="submission" date="2024-09" db="EMBL/GenBank/DDBJ databases">
        <title>Chromosome-scale assembly of Riccia fluitans.</title>
        <authorList>
            <person name="Paukszto L."/>
            <person name="Sawicki J."/>
            <person name="Karawczyk K."/>
            <person name="Piernik-Szablinska J."/>
            <person name="Szczecinska M."/>
            <person name="Mazdziarz M."/>
        </authorList>
    </citation>
    <scope>NUCLEOTIDE SEQUENCE [LARGE SCALE GENOMIC DNA]</scope>
    <source>
        <strain evidence="1">Rf_01</strain>
        <tissue evidence="1">Aerial parts of the thallus</tissue>
    </source>
</reference>
<accession>A0ABD1Y451</accession>